<name>A0ABX8SBT3_9ACTN</name>
<reference evidence="1" key="1">
    <citation type="submission" date="2021-07" db="EMBL/GenBank/DDBJ databases">
        <title>Candidatus Kaistella beijingensis sp. nov. isolated from a municipal wastewater treatment plant is involved in sludge foaming.</title>
        <authorList>
            <person name="Song Y."/>
            <person name="Liu S.-J."/>
        </authorList>
    </citation>
    <scope>NUCLEOTIDE SEQUENCE</scope>
    <source>
        <strain evidence="1">DSM 43998</strain>
    </source>
</reference>
<proteinExistence type="predicted"/>
<evidence type="ECO:0000313" key="1">
    <source>
        <dbReference type="EMBL" id="QXQ15324.1"/>
    </source>
</evidence>
<dbReference type="PANTHER" id="PTHR43845:SF1">
    <property type="entry name" value="BLR5969 PROTEIN"/>
    <property type="match status" value="1"/>
</dbReference>
<keyword evidence="2" id="KW-1185">Reference proteome</keyword>
<organism evidence="1 2">
    <name type="scientific">Skermania pinensis</name>
    <dbReference type="NCBI Taxonomy" id="39122"/>
    <lineage>
        <taxon>Bacteria</taxon>
        <taxon>Bacillati</taxon>
        <taxon>Actinomycetota</taxon>
        <taxon>Actinomycetes</taxon>
        <taxon>Mycobacteriales</taxon>
        <taxon>Gordoniaceae</taxon>
        <taxon>Skermania</taxon>
    </lineage>
</organism>
<dbReference type="PANTHER" id="PTHR43845">
    <property type="entry name" value="BLR5969 PROTEIN"/>
    <property type="match status" value="1"/>
</dbReference>
<dbReference type="GO" id="GO:0016874">
    <property type="term" value="F:ligase activity"/>
    <property type="evidence" value="ECO:0007669"/>
    <property type="project" value="UniProtKB-KW"/>
</dbReference>
<dbReference type="RefSeq" id="WP_218821023.1">
    <property type="nucleotide sequence ID" value="NZ_CBCRUZ010000001.1"/>
</dbReference>
<dbReference type="Proteomes" id="UP000887023">
    <property type="component" value="Chromosome"/>
</dbReference>
<sequence>MPTPPGVDLGLNVFRRAVGARAYSDFLADHGVAPATIRTEADYSRIPVMTKDNYLRRYPLDELIPGGDLTDLGTWWTSSGSTGRSTYWGGAGTSTAESVDLYDRIFRRSFAVPGRSVLVVNGFAMGNWIGGIYTYLAALGLRSRKHRLSVITPGMDIERILDNIATLGPHYDQVILTGYPPFVKDVLDQAPDPVLHRDLRLLLAGENVTEEWRDQILGRIGRADSAEHTTLIYGTADAGVMGNETPTTIAVRRLARADPALYRALYGAAPTQPTFVEYEPAYRCTEAGTDGSLLFTADTPIPLVRYRINDLGRVISAAELDAVLRAHGHDLPIATSSRTAGFIALHGRTDVAATFYAVKLYHESVRPAIEDRAAAGRLSGKFVLSGAVDADFEQHLVLDVELCVGGSGGDALATFVQRSVVDSLRRTSTEYRKLHDTLGERAEPRVELHPYGSDRFLHGPKHRWTAAS</sequence>
<dbReference type="EMBL" id="CP079105">
    <property type="protein sequence ID" value="QXQ15324.1"/>
    <property type="molecule type" value="Genomic_DNA"/>
</dbReference>
<accession>A0ABX8SBT3</accession>
<evidence type="ECO:0000313" key="2">
    <source>
        <dbReference type="Proteomes" id="UP000887023"/>
    </source>
</evidence>
<keyword evidence="1" id="KW-0436">Ligase</keyword>
<gene>
    <name evidence="1" type="ORF">KV203_08445</name>
</gene>
<protein>
    <submittedName>
        <fullName evidence="1">Phenylacetate--CoA ligase family protein</fullName>
    </submittedName>
</protein>